<comment type="subcellular location">
    <subcellularLocation>
        <location evidence="1">Nucleus</location>
    </subcellularLocation>
</comment>
<dbReference type="SUPFAM" id="SSF54171">
    <property type="entry name" value="DNA-binding domain"/>
    <property type="match status" value="1"/>
</dbReference>
<reference evidence="8 9" key="1">
    <citation type="submission" date="2019-07" db="EMBL/GenBank/DDBJ databases">
        <title>De Novo Assembly of kiwifruit Actinidia rufa.</title>
        <authorList>
            <person name="Sugita-Konishi S."/>
            <person name="Sato K."/>
            <person name="Mori E."/>
            <person name="Abe Y."/>
            <person name="Kisaki G."/>
            <person name="Hamano K."/>
            <person name="Suezawa K."/>
            <person name="Otani M."/>
            <person name="Fukuda T."/>
            <person name="Manabe T."/>
            <person name="Gomi K."/>
            <person name="Tabuchi M."/>
            <person name="Akimitsu K."/>
            <person name="Kataoka I."/>
        </authorList>
    </citation>
    <scope>NUCLEOTIDE SEQUENCE [LARGE SCALE GENOMIC DNA]</scope>
    <source>
        <strain evidence="9">cv. Fuchu</strain>
    </source>
</reference>
<keyword evidence="2" id="KW-0805">Transcription regulation</keyword>
<evidence type="ECO:0000313" key="8">
    <source>
        <dbReference type="EMBL" id="GFY84237.1"/>
    </source>
</evidence>
<evidence type="ECO:0000256" key="2">
    <source>
        <dbReference type="ARBA" id="ARBA00023015"/>
    </source>
</evidence>
<evidence type="ECO:0000256" key="6">
    <source>
        <dbReference type="SAM" id="MobiDB-lite"/>
    </source>
</evidence>
<dbReference type="Pfam" id="PF01429">
    <property type="entry name" value="MBD"/>
    <property type="match status" value="1"/>
</dbReference>
<keyword evidence="5" id="KW-0539">Nucleus</keyword>
<dbReference type="InterPro" id="IPR038945">
    <property type="entry name" value="MBD13-like"/>
</dbReference>
<dbReference type="InterPro" id="IPR001739">
    <property type="entry name" value="Methyl_CpG_DNA-bd"/>
</dbReference>
<sequence>MLEEKSSEDLLPPGWTVEVRVRKNGKKDKTFDKGVGNLDLEWDVPVGGTRTGTGTSNALNCGMIECYTDPSNGFEFFSKPEVFRYLNNTETSHSKSKGKRKRSRKLSAINSSPVAEELKLDDGKEKGQVTGDQSSELTGDLKDEKSLESCTGMEGTSGSCVNLPEATDMKQREKSNPITGLIGLVCVSGNKRMQLGLNKLKNKKKPDLPRRASKRLAGIEVCPIPESKTNNRARRGSARQLHEAEASTAGNLRASAAPDECAEKRDREDNTDEKRKRPIALPLENLSIPEEHMVQVETDKKPDKEPGSRLNLSMKDLWMDPCIEFAIKTLTGGIPIEEEHKADENPGSSLELPFGDSWGDPCIEFAVKTLTGAIPLVDDLGIEDYLQQQLTSLGTKGDKDSNS</sequence>
<feature type="region of interest" description="Disordered" evidence="6">
    <location>
        <begin position="227"/>
        <end position="291"/>
    </location>
</feature>
<evidence type="ECO:0000256" key="5">
    <source>
        <dbReference type="ARBA" id="ARBA00023242"/>
    </source>
</evidence>
<feature type="domain" description="MBD" evidence="7">
    <location>
        <begin position="1"/>
        <end position="106"/>
    </location>
</feature>
<comment type="caution">
    <text evidence="8">The sequence shown here is derived from an EMBL/GenBank/DDBJ whole genome shotgun (WGS) entry which is preliminary data.</text>
</comment>
<feature type="compositionally biased region" description="Basic residues" evidence="6">
    <location>
        <begin position="94"/>
        <end position="105"/>
    </location>
</feature>
<keyword evidence="9" id="KW-1185">Reference proteome</keyword>
<gene>
    <name evidence="8" type="ORF">Acr_03g0010110</name>
</gene>
<dbReference type="InterPro" id="IPR016177">
    <property type="entry name" value="DNA-bd_dom_sf"/>
</dbReference>
<feature type="compositionally biased region" description="Basic and acidic residues" evidence="6">
    <location>
        <begin position="261"/>
        <end position="275"/>
    </location>
</feature>
<dbReference type="PANTHER" id="PTHR34067:SF24">
    <property type="entry name" value="METHYL-CPG-BINDING DOMAIN-CONTAINING PROTEIN 13"/>
    <property type="match status" value="1"/>
</dbReference>
<dbReference type="PANTHER" id="PTHR34067">
    <property type="entry name" value="OS04G0193200 PROTEIN"/>
    <property type="match status" value="1"/>
</dbReference>
<dbReference type="Gene3D" id="3.30.890.10">
    <property type="entry name" value="Methyl-cpg-binding Protein 2, Chain A"/>
    <property type="match status" value="1"/>
</dbReference>
<evidence type="ECO:0000313" key="9">
    <source>
        <dbReference type="Proteomes" id="UP000585474"/>
    </source>
</evidence>
<dbReference type="AlphaFoldDB" id="A0A7J0EF26"/>
<evidence type="ECO:0000256" key="1">
    <source>
        <dbReference type="ARBA" id="ARBA00004123"/>
    </source>
</evidence>
<accession>A0A7J0EF26</accession>
<feature type="compositionally biased region" description="Basic and acidic residues" evidence="6">
    <location>
        <begin position="116"/>
        <end position="127"/>
    </location>
</feature>
<dbReference type="GO" id="GO:0003677">
    <property type="term" value="F:DNA binding"/>
    <property type="evidence" value="ECO:0007669"/>
    <property type="project" value="UniProtKB-KW"/>
</dbReference>
<dbReference type="EMBL" id="BJWL01000003">
    <property type="protein sequence ID" value="GFY84237.1"/>
    <property type="molecule type" value="Genomic_DNA"/>
</dbReference>
<keyword evidence="4" id="KW-0804">Transcription</keyword>
<dbReference type="PROSITE" id="PS50982">
    <property type="entry name" value="MBD"/>
    <property type="match status" value="1"/>
</dbReference>
<proteinExistence type="predicted"/>
<dbReference type="OrthoDB" id="10072024at2759"/>
<dbReference type="GO" id="GO:0005634">
    <property type="term" value="C:nucleus"/>
    <property type="evidence" value="ECO:0007669"/>
    <property type="project" value="UniProtKB-SubCell"/>
</dbReference>
<evidence type="ECO:0000256" key="3">
    <source>
        <dbReference type="ARBA" id="ARBA00023125"/>
    </source>
</evidence>
<protein>
    <recommendedName>
        <fullName evidence="7">MBD domain-containing protein</fullName>
    </recommendedName>
</protein>
<keyword evidence="3" id="KW-0238">DNA-binding</keyword>
<organism evidence="8 9">
    <name type="scientific">Actinidia rufa</name>
    <dbReference type="NCBI Taxonomy" id="165716"/>
    <lineage>
        <taxon>Eukaryota</taxon>
        <taxon>Viridiplantae</taxon>
        <taxon>Streptophyta</taxon>
        <taxon>Embryophyta</taxon>
        <taxon>Tracheophyta</taxon>
        <taxon>Spermatophyta</taxon>
        <taxon>Magnoliopsida</taxon>
        <taxon>eudicotyledons</taxon>
        <taxon>Gunneridae</taxon>
        <taxon>Pentapetalae</taxon>
        <taxon>asterids</taxon>
        <taxon>Ericales</taxon>
        <taxon>Actinidiaceae</taxon>
        <taxon>Actinidia</taxon>
    </lineage>
</organism>
<evidence type="ECO:0000256" key="4">
    <source>
        <dbReference type="ARBA" id="ARBA00023163"/>
    </source>
</evidence>
<feature type="region of interest" description="Disordered" evidence="6">
    <location>
        <begin position="90"/>
        <end position="154"/>
    </location>
</feature>
<name>A0A7J0EF26_9ERIC</name>
<evidence type="ECO:0000259" key="7">
    <source>
        <dbReference type="PROSITE" id="PS50982"/>
    </source>
</evidence>
<dbReference type="Proteomes" id="UP000585474">
    <property type="component" value="Unassembled WGS sequence"/>
</dbReference>